<dbReference type="GO" id="GO:0006508">
    <property type="term" value="P:proteolysis"/>
    <property type="evidence" value="ECO:0007669"/>
    <property type="project" value="UniProtKB-KW"/>
</dbReference>
<feature type="domain" description="Cytosol aminopeptidase" evidence="6">
    <location>
        <begin position="167"/>
        <end position="489"/>
    </location>
</feature>
<dbReference type="InterPro" id="IPR000819">
    <property type="entry name" value="Peptidase_M17_C"/>
</dbReference>
<proteinExistence type="inferred from homology"/>
<protein>
    <submittedName>
        <fullName evidence="7">Leucyl aminopeptidase family protein</fullName>
    </submittedName>
</protein>
<dbReference type="GO" id="GO:0070006">
    <property type="term" value="F:metalloaminopeptidase activity"/>
    <property type="evidence" value="ECO:0007669"/>
    <property type="project" value="InterPro"/>
</dbReference>
<evidence type="ECO:0000313" key="7">
    <source>
        <dbReference type="EMBL" id="MBP0494067.1"/>
    </source>
</evidence>
<gene>
    <name evidence="7" type="ORF">J5Y10_14880</name>
</gene>
<evidence type="ECO:0000256" key="2">
    <source>
        <dbReference type="ARBA" id="ARBA00022438"/>
    </source>
</evidence>
<evidence type="ECO:0000256" key="1">
    <source>
        <dbReference type="ARBA" id="ARBA00009528"/>
    </source>
</evidence>
<dbReference type="PRINTS" id="PR00481">
    <property type="entry name" value="LAMNOPPTDASE"/>
</dbReference>
<keyword evidence="2 7" id="KW-0031">Aminopeptidase</keyword>
<reference evidence="7" key="1">
    <citation type="submission" date="2021-03" db="EMBL/GenBank/DDBJ databases">
        <authorList>
            <person name="So Y."/>
        </authorList>
    </citation>
    <scope>NUCLEOTIDE SEQUENCE</scope>
    <source>
        <strain evidence="7">SG15</strain>
    </source>
</reference>
<keyword evidence="8" id="KW-1185">Reference proteome</keyword>
<dbReference type="Pfam" id="PF00883">
    <property type="entry name" value="Peptidase_M17"/>
    <property type="match status" value="1"/>
</dbReference>
<dbReference type="Gene3D" id="3.40.630.10">
    <property type="entry name" value="Zn peptidases"/>
    <property type="match status" value="1"/>
</dbReference>
<keyword evidence="5" id="KW-0464">Manganese</keyword>
<name>A0A940S8F9_9PROT</name>
<dbReference type="InterPro" id="IPR011356">
    <property type="entry name" value="Leucine_aapep/pepB"/>
</dbReference>
<evidence type="ECO:0000313" key="8">
    <source>
        <dbReference type="Proteomes" id="UP000677537"/>
    </source>
</evidence>
<dbReference type="EMBL" id="JAGIZA010000008">
    <property type="protein sequence ID" value="MBP0494067.1"/>
    <property type="molecule type" value="Genomic_DNA"/>
</dbReference>
<evidence type="ECO:0000256" key="4">
    <source>
        <dbReference type="ARBA" id="ARBA00022801"/>
    </source>
</evidence>
<organism evidence="7 8">
    <name type="scientific">Roseomonas indoligenes</name>
    <dbReference type="NCBI Taxonomy" id="2820811"/>
    <lineage>
        <taxon>Bacteria</taxon>
        <taxon>Pseudomonadati</taxon>
        <taxon>Pseudomonadota</taxon>
        <taxon>Alphaproteobacteria</taxon>
        <taxon>Acetobacterales</taxon>
        <taxon>Roseomonadaceae</taxon>
        <taxon>Roseomonas</taxon>
    </lineage>
</organism>
<dbReference type="SUPFAM" id="SSF53187">
    <property type="entry name" value="Zn-dependent exopeptidases"/>
    <property type="match status" value="1"/>
</dbReference>
<keyword evidence="4" id="KW-0378">Hydrolase</keyword>
<keyword evidence="3" id="KW-0645">Protease</keyword>
<dbReference type="GO" id="GO:0030145">
    <property type="term" value="F:manganese ion binding"/>
    <property type="evidence" value="ECO:0007669"/>
    <property type="project" value="InterPro"/>
</dbReference>
<sequence length="499" mass="51189">MLKLRLAELPEGHAEGGAPLAVPVRPGAAVPDRFAAAAAAAGFNPAHFDSTRGEALRLDGALGGRTTWLVGVRPGPMGMEAAGALTAASLAGEEAPGGRRGVIDARGLPPADVAALAIGAGIRAHRLPHYGATPPPALRRLELLVEDVAANEPGIARARAVLRGAGLARDLAAEPANRLTPPLFVERLWELEEHGIEVVVHGRHWLERHGYGGLLAVGRGSAHPPRLVELRWPGHSGAPPVAFVGKGITFDTGGVSIKGAAGMEAMKADMAGAAACAGAILALALRDSPAPAVAVLAIAENMTGADSYRPGDVLRMGSGLTVEVVDTDAEGRLVLADALHHARGLGPSAILDLATLTGSIVSALGHHRAGLFGNDDALRDAVMAAGEAVGEPLWPMPIGAGHREVLASEIADLRHCLPPGGGGPGWAGKFLPDACHAAAFLRDFAAPEGAPAIPWAHLDIAGMDLREEGREAGPYPLPPGPSGYGVRLLDRLVEDRFEP</sequence>
<comment type="caution">
    <text evidence="7">The sequence shown here is derived from an EMBL/GenBank/DDBJ whole genome shotgun (WGS) entry which is preliminary data.</text>
</comment>
<dbReference type="GO" id="GO:0005737">
    <property type="term" value="C:cytoplasm"/>
    <property type="evidence" value="ECO:0007669"/>
    <property type="project" value="InterPro"/>
</dbReference>
<dbReference type="Proteomes" id="UP000677537">
    <property type="component" value="Unassembled WGS sequence"/>
</dbReference>
<dbReference type="PANTHER" id="PTHR11963:SF23">
    <property type="entry name" value="CYTOSOL AMINOPEPTIDASE"/>
    <property type="match status" value="1"/>
</dbReference>
<comment type="similarity">
    <text evidence="1">Belongs to the peptidase M17 family.</text>
</comment>
<dbReference type="RefSeq" id="WP_209374808.1">
    <property type="nucleotide sequence ID" value="NZ_JAGIZA010000008.1"/>
</dbReference>
<evidence type="ECO:0000256" key="3">
    <source>
        <dbReference type="ARBA" id="ARBA00022670"/>
    </source>
</evidence>
<dbReference type="PANTHER" id="PTHR11963">
    <property type="entry name" value="LEUCINE AMINOPEPTIDASE-RELATED"/>
    <property type="match status" value="1"/>
</dbReference>
<dbReference type="AlphaFoldDB" id="A0A940S8F9"/>
<dbReference type="CDD" id="cd00433">
    <property type="entry name" value="Peptidase_M17"/>
    <property type="match status" value="1"/>
</dbReference>
<evidence type="ECO:0000259" key="6">
    <source>
        <dbReference type="Pfam" id="PF00883"/>
    </source>
</evidence>
<evidence type="ECO:0000256" key="5">
    <source>
        <dbReference type="ARBA" id="ARBA00023211"/>
    </source>
</evidence>
<accession>A0A940S8F9</accession>